<keyword evidence="1" id="KW-0812">Transmembrane</keyword>
<name>A0A2P2Q693_RHIMU</name>
<dbReference type="AlphaFoldDB" id="A0A2P2Q693"/>
<organism evidence="2">
    <name type="scientific">Rhizophora mucronata</name>
    <name type="common">Asiatic mangrove</name>
    <dbReference type="NCBI Taxonomy" id="61149"/>
    <lineage>
        <taxon>Eukaryota</taxon>
        <taxon>Viridiplantae</taxon>
        <taxon>Streptophyta</taxon>
        <taxon>Embryophyta</taxon>
        <taxon>Tracheophyta</taxon>
        <taxon>Spermatophyta</taxon>
        <taxon>Magnoliopsida</taxon>
        <taxon>eudicotyledons</taxon>
        <taxon>Gunneridae</taxon>
        <taxon>Pentapetalae</taxon>
        <taxon>rosids</taxon>
        <taxon>fabids</taxon>
        <taxon>Malpighiales</taxon>
        <taxon>Rhizophoraceae</taxon>
        <taxon>Rhizophora</taxon>
    </lineage>
</organism>
<evidence type="ECO:0000256" key="1">
    <source>
        <dbReference type="SAM" id="Phobius"/>
    </source>
</evidence>
<feature type="transmembrane region" description="Helical" evidence="1">
    <location>
        <begin position="12"/>
        <end position="32"/>
    </location>
</feature>
<keyword evidence="1" id="KW-0472">Membrane</keyword>
<sequence length="33" mass="3868">MKLRNSAILSRTKHFWIMLLMCGVVIHSIHFAI</sequence>
<accession>A0A2P2Q693</accession>
<evidence type="ECO:0000313" key="2">
    <source>
        <dbReference type="EMBL" id="MBX62503.1"/>
    </source>
</evidence>
<proteinExistence type="predicted"/>
<dbReference type="EMBL" id="GGEC01082019">
    <property type="protein sequence ID" value="MBX62503.1"/>
    <property type="molecule type" value="Transcribed_RNA"/>
</dbReference>
<protein>
    <submittedName>
        <fullName evidence="2">Uncharacterized protein</fullName>
    </submittedName>
</protein>
<reference evidence="2" key="1">
    <citation type="submission" date="2018-02" db="EMBL/GenBank/DDBJ databases">
        <title>Rhizophora mucronata_Transcriptome.</title>
        <authorList>
            <person name="Meera S.P."/>
            <person name="Sreeshan A."/>
            <person name="Augustine A."/>
        </authorList>
    </citation>
    <scope>NUCLEOTIDE SEQUENCE</scope>
    <source>
        <tissue evidence="2">Leaf</tissue>
    </source>
</reference>
<keyword evidence="1" id="KW-1133">Transmembrane helix</keyword>